<evidence type="ECO:0000313" key="5">
    <source>
        <dbReference type="EMBL" id="ADI39318.1"/>
    </source>
</evidence>
<dbReference type="PANTHER" id="PTHR46797">
    <property type="entry name" value="HTH-TYPE TRANSCRIPTIONAL REGULATOR"/>
    <property type="match status" value="1"/>
</dbReference>
<dbReference type="PANTHER" id="PTHR46797:SF23">
    <property type="entry name" value="HTH-TYPE TRANSCRIPTIONAL REGULATOR SUTR"/>
    <property type="match status" value="1"/>
</dbReference>
<gene>
    <name evidence="5" type="ordered locus">wcw_p0007</name>
</gene>
<protein>
    <submittedName>
        <fullName evidence="5">Putative transcriptional regulator</fullName>
    </submittedName>
</protein>
<evidence type="ECO:0000256" key="1">
    <source>
        <dbReference type="ARBA" id="ARBA00023015"/>
    </source>
</evidence>
<sequence length="78" mass="8805">MSKETHNRKKTPIRKAFGLKVRMRRFEIGITQEELAEKADLHPTYVGSVERGERNIALENIVAIAKGLGCSPKDLMPE</sequence>
<dbReference type="SUPFAM" id="SSF47413">
    <property type="entry name" value="lambda repressor-like DNA-binding domains"/>
    <property type="match status" value="1"/>
</dbReference>
<evidence type="ECO:0000256" key="2">
    <source>
        <dbReference type="ARBA" id="ARBA00023125"/>
    </source>
</evidence>
<dbReference type="GO" id="GO:0003700">
    <property type="term" value="F:DNA-binding transcription factor activity"/>
    <property type="evidence" value="ECO:0007669"/>
    <property type="project" value="TreeGrafter"/>
</dbReference>
<dbReference type="AlphaFoldDB" id="D6YX12"/>
<dbReference type="EMBL" id="CP001929">
    <property type="protein sequence ID" value="ADI39318.1"/>
    <property type="molecule type" value="Genomic_DNA"/>
</dbReference>
<dbReference type="InterPro" id="IPR050807">
    <property type="entry name" value="TransReg_Diox_bact_type"/>
</dbReference>
<dbReference type="SMART" id="SM00530">
    <property type="entry name" value="HTH_XRE"/>
    <property type="match status" value="1"/>
</dbReference>
<dbReference type="GO" id="GO:0005829">
    <property type="term" value="C:cytosol"/>
    <property type="evidence" value="ECO:0007669"/>
    <property type="project" value="TreeGrafter"/>
</dbReference>
<dbReference type="Pfam" id="PF01381">
    <property type="entry name" value="HTH_3"/>
    <property type="match status" value="1"/>
</dbReference>
<reference evidence="5 6" key="1">
    <citation type="journal article" date="2010" name="PLoS ONE">
        <title>The Waddlia genome: a window into chlamydial biology.</title>
        <authorList>
            <person name="Bertelli C."/>
            <person name="Collyn F."/>
            <person name="Croxatto A."/>
            <person name="Ruckert C."/>
            <person name="Polkinghorne A."/>
            <person name="Kebbi-Beghdadi C."/>
            <person name="Goesmann A."/>
            <person name="Vaughan L."/>
            <person name="Greub G."/>
        </authorList>
    </citation>
    <scope>NUCLEOTIDE SEQUENCE [LARGE SCALE GENOMIC DNA]</scope>
    <source>
        <strain evidence="6">ATCC VR-1470 / WSU 86-1044</strain>
        <plasmid evidence="6">Plasmid pWc</plasmid>
    </source>
</reference>
<geneLocation type="plasmid" evidence="5 6">
    <name>pWc</name>
</geneLocation>
<dbReference type="OrthoDB" id="9814553at2"/>
<keyword evidence="3" id="KW-0804">Transcription</keyword>
<dbReference type="CDD" id="cd00093">
    <property type="entry name" value="HTH_XRE"/>
    <property type="match status" value="1"/>
</dbReference>
<dbReference type="HOGENOM" id="CLU_066192_29_1_0"/>
<dbReference type="RefSeq" id="WP_013183009.1">
    <property type="nucleotide sequence ID" value="NC_014226.1"/>
</dbReference>
<dbReference type="eggNOG" id="COG1396">
    <property type="taxonomic scope" value="Bacteria"/>
</dbReference>
<dbReference type="InterPro" id="IPR001387">
    <property type="entry name" value="Cro/C1-type_HTH"/>
</dbReference>
<organism evidence="5 6">
    <name type="scientific">Waddlia chondrophila (strain ATCC VR-1470 / WSU 86-1044)</name>
    <dbReference type="NCBI Taxonomy" id="716544"/>
    <lineage>
        <taxon>Bacteria</taxon>
        <taxon>Pseudomonadati</taxon>
        <taxon>Chlamydiota</taxon>
        <taxon>Chlamydiia</taxon>
        <taxon>Parachlamydiales</taxon>
        <taxon>Waddliaceae</taxon>
        <taxon>Waddlia</taxon>
    </lineage>
</organism>
<evidence type="ECO:0000256" key="3">
    <source>
        <dbReference type="ARBA" id="ARBA00023163"/>
    </source>
</evidence>
<feature type="domain" description="HTH cro/C1-type" evidence="4">
    <location>
        <begin position="29"/>
        <end position="75"/>
    </location>
</feature>
<dbReference type="PROSITE" id="PS50943">
    <property type="entry name" value="HTH_CROC1"/>
    <property type="match status" value="1"/>
</dbReference>
<evidence type="ECO:0000313" key="6">
    <source>
        <dbReference type="Proteomes" id="UP000001505"/>
    </source>
</evidence>
<dbReference type="KEGG" id="wch:wcw_p0007"/>
<dbReference type="GO" id="GO:0003677">
    <property type="term" value="F:DNA binding"/>
    <property type="evidence" value="ECO:0007669"/>
    <property type="project" value="UniProtKB-KW"/>
</dbReference>
<keyword evidence="2" id="KW-0238">DNA-binding</keyword>
<proteinExistence type="predicted"/>
<accession>D6YX12</accession>
<evidence type="ECO:0000259" key="4">
    <source>
        <dbReference type="PROSITE" id="PS50943"/>
    </source>
</evidence>
<dbReference type="Gene3D" id="1.10.260.40">
    <property type="entry name" value="lambda repressor-like DNA-binding domains"/>
    <property type="match status" value="1"/>
</dbReference>
<keyword evidence="1" id="KW-0805">Transcription regulation</keyword>
<dbReference type="Proteomes" id="UP000001505">
    <property type="component" value="Plasmid pWc"/>
</dbReference>
<keyword evidence="5" id="KW-0614">Plasmid</keyword>
<keyword evidence="6" id="KW-1185">Reference proteome</keyword>
<name>D6YX12_WADCW</name>
<dbReference type="InterPro" id="IPR010982">
    <property type="entry name" value="Lambda_DNA-bd_dom_sf"/>
</dbReference>